<dbReference type="EMBL" id="LC066371">
    <property type="protein sequence ID" value="BAT26090.1"/>
    <property type="molecule type" value="Genomic_DNA"/>
</dbReference>
<dbReference type="RefSeq" id="WP_060602886.1">
    <property type="nucleotide sequence ID" value="NZ_BBWQ01000009.1"/>
</dbReference>
<accession>A0A0P0YX83</accession>
<name>A0A0P0YX83_9HYPH</name>
<keyword evidence="1" id="KW-0812">Transmembrane</keyword>
<evidence type="ECO:0000256" key="1">
    <source>
        <dbReference type="SAM" id="Phobius"/>
    </source>
</evidence>
<organism evidence="2">
    <name type="scientific">Aureimonas altamirensis</name>
    <dbReference type="NCBI Taxonomy" id="370622"/>
    <lineage>
        <taxon>Bacteria</taxon>
        <taxon>Pseudomonadati</taxon>
        <taxon>Pseudomonadota</taxon>
        <taxon>Alphaproteobacteria</taxon>
        <taxon>Hyphomicrobiales</taxon>
        <taxon>Aurantimonadaceae</taxon>
        <taxon>Aureimonas</taxon>
    </lineage>
</organism>
<feature type="transmembrane region" description="Helical" evidence="1">
    <location>
        <begin position="12"/>
        <end position="30"/>
    </location>
</feature>
<evidence type="ECO:0000313" key="2">
    <source>
        <dbReference type="EMBL" id="BAT26090.1"/>
    </source>
</evidence>
<keyword evidence="1" id="KW-1133">Transmembrane helix</keyword>
<dbReference type="AlphaFoldDB" id="A0A0P0YX83"/>
<keyword evidence="1" id="KW-0472">Membrane</keyword>
<proteinExistence type="predicted"/>
<sequence>MEWLAGLDLEKVANAIVLLVVGILSGLGFTRGKKNPPPAQASSSVEIAGALVDSSSIKQAAVEISGMTGALGEQNELMEKGILALDRHRHAVDDLTEQVKELRQAMQARR</sequence>
<reference evidence="2" key="1">
    <citation type="journal article" date="2015" name="Proc. Natl. Acad. Sci. U.S.A.">
        <title>Bacterial clade with the ribosomal RNA operon on a small plasmid rather than the chromosome.</title>
        <authorList>
            <person name="Anda M."/>
            <person name="Ohtsubo Y."/>
            <person name="Okubo T."/>
            <person name="Sugawara M."/>
            <person name="Nagata Y."/>
            <person name="Tsuda M."/>
            <person name="Minamisawa K."/>
            <person name="Mitsui H."/>
        </authorList>
    </citation>
    <scope>NUCLEOTIDE SEQUENCE</scope>
    <source>
        <strain evidence="2">DSM 21988</strain>
    </source>
</reference>
<protein>
    <submittedName>
        <fullName evidence="2">Uncharacterized protein</fullName>
    </submittedName>
</protein>